<name>A0A4U0Q3H8_9NEIS</name>
<comment type="caution">
    <text evidence="1">The sequence shown here is derived from an EMBL/GenBank/DDBJ whole genome shotgun (WGS) entry which is preliminary data.</text>
</comment>
<dbReference type="PANTHER" id="PTHR40658">
    <property type="match status" value="1"/>
</dbReference>
<reference evidence="1 2" key="1">
    <citation type="submission" date="2019-04" db="EMBL/GenBank/DDBJ databases">
        <title>Chitiniphilus eburnea sp. nov., a novel chitinolytic bacterium isolated from aquaculture sludge.</title>
        <authorList>
            <person name="Sheng M."/>
        </authorList>
    </citation>
    <scope>NUCLEOTIDE SEQUENCE [LARGE SCALE GENOMIC DNA]</scope>
    <source>
        <strain evidence="1 2">HX-2-15</strain>
    </source>
</reference>
<evidence type="ECO:0000313" key="1">
    <source>
        <dbReference type="EMBL" id="TJZ75525.1"/>
    </source>
</evidence>
<dbReference type="InterPro" id="IPR034660">
    <property type="entry name" value="DinB/YfiT-like"/>
</dbReference>
<organism evidence="1 2">
    <name type="scientific">Chitiniphilus eburneus</name>
    <dbReference type="NCBI Taxonomy" id="2571148"/>
    <lineage>
        <taxon>Bacteria</taxon>
        <taxon>Pseudomonadati</taxon>
        <taxon>Pseudomonadota</taxon>
        <taxon>Betaproteobacteria</taxon>
        <taxon>Neisseriales</taxon>
        <taxon>Chitinibacteraceae</taxon>
        <taxon>Chitiniphilus</taxon>
    </lineage>
</organism>
<dbReference type="PANTHER" id="PTHR40658:SF4">
    <property type="entry name" value="HYPOTHETICAL CYTOSOLIC PROTEIN"/>
    <property type="match status" value="1"/>
</dbReference>
<protein>
    <submittedName>
        <fullName evidence="1">ClbS/DfsB family four-helix bundle protein</fullName>
    </submittedName>
</protein>
<dbReference type="EMBL" id="SUMF01000004">
    <property type="protein sequence ID" value="TJZ75525.1"/>
    <property type="molecule type" value="Genomic_DNA"/>
</dbReference>
<keyword evidence="2" id="KW-1185">Reference proteome</keyword>
<dbReference type="Gene3D" id="1.20.120.450">
    <property type="entry name" value="dinb family like domain"/>
    <property type="match status" value="1"/>
</dbReference>
<sequence>MPIPRTRAELRDAMTDGHRRLNAELDRVEHAGLSTLSCVDDWTIHDTLAVRTGWAEMTLAWIEAGLRGENPATPAPGYSWQQTPQLNRAIVDRAASCPWHTLRLRLDAAMAALLRLVETLPDAQLLEPHQFAWTRNWAVLRWIAVNTATQHVSLRTMIRHALKNAGER</sequence>
<dbReference type="Proteomes" id="UP000310016">
    <property type="component" value="Unassembled WGS sequence"/>
</dbReference>
<gene>
    <name evidence="1" type="ORF">FAZ21_06315</name>
</gene>
<dbReference type="OrthoDB" id="5347938at2"/>
<dbReference type="AlphaFoldDB" id="A0A4U0Q3H8"/>
<dbReference type="InterPro" id="IPR012550">
    <property type="entry name" value="DUF1706"/>
</dbReference>
<accession>A0A4U0Q3H8</accession>
<dbReference type="Pfam" id="PF08020">
    <property type="entry name" value="DUF1706"/>
    <property type="match status" value="1"/>
</dbReference>
<evidence type="ECO:0000313" key="2">
    <source>
        <dbReference type="Proteomes" id="UP000310016"/>
    </source>
</evidence>
<dbReference type="SUPFAM" id="SSF109854">
    <property type="entry name" value="DinB/YfiT-like putative metalloenzymes"/>
    <property type="match status" value="1"/>
</dbReference>
<dbReference type="RefSeq" id="WP_136772438.1">
    <property type="nucleotide sequence ID" value="NZ_CP156074.1"/>
</dbReference>
<proteinExistence type="predicted"/>